<sequence>MSAPSLGPLPLSHHRRPTSSVNNDSLCQAAYSLSHHRVAACHSLFPMSAPSLGPLLGLALAPPCRALANQPSMGFKPNTAQLWAQQLPFSREKLRVLAANDFAINS</sequence>
<evidence type="ECO:0000256" key="1">
    <source>
        <dbReference type="SAM" id="MobiDB-lite"/>
    </source>
</evidence>
<dbReference type="EMBL" id="OZ034817">
    <property type="protein sequence ID" value="CAL1383293.1"/>
    <property type="molecule type" value="Genomic_DNA"/>
</dbReference>
<accession>A0AAV2EC75</accession>
<name>A0AAV2EC75_9ROSI</name>
<gene>
    <name evidence="2" type="ORF">LTRI10_LOCUS24577</name>
</gene>
<organism evidence="2 3">
    <name type="scientific">Linum trigynum</name>
    <dbReference type="NCBI Taxonomy" id="586398"/>
    <lineage>
        <taxon>Eukaryota</taxon>
        <taxon>Viridiplantae</taxon>
        <taxon>Streptophyta</taxon>
        <taxon>Embryophyta</taxon>
        <taxon>Tracheophyta</taxon>
        <taxon>Spermatophyta</taxon>
        <taxon>Magnoliopsida</taxon>
        <taxon>eudicotyledons</taxon>
        <taxon>Gunneridae</taxon>
        <taxon>Pentapetalae</taxon>
        <taxon>rosids</taxon>
        <taxon>fabids</taxon>
        <taxon>Malpighiales</taxon>
        <taxon>Linaceae</taxon>
        <taxon>Linum</taxon>
    </lineage>
</organism>
<reference evidence="2 3" key="1">
    <citation type="submission" date="2024-04" db="EMBL/GenBank/DDBJ databases">
        <authorList>
            <person name="Fracassetti M."/>
        </authorList>
    </citation>
    <scope>NUCLEOTIDE SEQUENCE [LARGE SCALE GENOMIC DNA]</scope>
</reference>
<dbReference type="AlphaFoldDB" id="A0AAV2EC75"/>
<evidence type="ECO:0000313" key="2">
    <source>
        <dbReference type="EMBL" id="CAL1383293.1"/>
    </source>
</evidence>
<dbReference type="Proteomes" id="UP001497516">
    <property type="component" value="Chromosome 4"/>
</dbReference>
<protein>
    <submittedName>
        <fullName evidence="2">Uncharacterized protein</fullName>
    </submittedName>
</protein>
<evidence type="ECO:0000313" key="3">
    <source>
        <dbReference type="Proteomes" id="UP001497516"/>
    </source>
</evidence>
<feature type="region of interest" description="Disordered" evidence="1">
    <location>
        <begin position="1"/>
        <end position="21"/>
    </location>
</feature>
<keyword evidence="3" id="KW-1185">Reference proteome</keyword>
<proteinExistence type="predicted"/>